<feature type="region of interest" description="Disordered" evidence="1">
    <location>
        <begin position="27"/>
        <end position="134"/>
    </location>
</feature>
<evidence type="ECO:0000313" key="3">
    <source>
        <dbReference type="Proteomes" id="UP001489004"/>
    </source>
</evidence>
<reference evidence="2 3" key="1">
    <citation type="journal article" date="2024" name="Nat. Commun.">
        <title>Phylogenomics reveals the evolutionary origins of lichenization in chlorophyte algae.</title>
        <authorList>
            <person name="Puginier C."/>
            <person name="Libourel C."/>
            <person name="Otte J."/>
            <person name="Skaloud P."/>
            <person name="Haon M."/>
            <person name="Grisel S."/>
            <person name="Petersen M."/>
            <person name="Berrin J.G."/>
            <person name="Delaux P.M."/>
            <person name="Dal Grande F."/>
            <person name="Keller J."/>
        </authorList>
    </citation>
    <scope>NUCLEOTIDE SEQUENCE [LARGE SCALE GENOMIC DNA]</scope>
    <source>
        <strain evidence="2 3">SAG 2043</strain>
    </source>
</reference>
<dbReference type="EMBL" id="JALJOR010000012">
    <property type="protein sequence ID" value="KAK9807607.1"/>
    <property type="molecule type" value="Genomic_DNA"/>
</dbReference>
<comment type="caution">
    <text evidence="2">The sequence shown here is derived from an EMBL/GenBank/DDBJ whole genome shotgun (WGS) entry which is preliminary data.</text>
</comment>
<evidence type="ECO:0000313" key="2">
    <source>
        <dbReference type="EMBL" id="KAK9807607.1"/>
    </source>
</evidence>
<name>A0AAW1PG99_9CHLO</name>
<sequence length="202" mass="21397">MAVHTQRRSVPKRKAKDDALRALARSTKILYGRSADDGREPAAGSAWSPSNAPDISDGGSESAAGWHTSAGPRRRAKQGTLSAIREPVSTQHAQGADAAAEEAPPSEAGPSTPAQPAGHAPEGIAGPAAQPFHAAKRRQILKDNVAYATPSSFAAKMKTDAAKREKRVSSDGWLTCYYSNPCHDMHGKPLEESHARFVARRA</sequence>
<feature type="compositionally biased region" description="Low complexity" evidence="1">
    <location>
        <begin position="93"/>
        <end position="114"/>
    </location>
</feature>
<keyword evidence="3" id="KW-1185">Reference proteome</keyword>
<accession>A0AAW1PG99</accession>
<proteinExistence type="predicted"/>
<dbReference type="Proteomes" id="UP001489004">
    <property type="component" value="Unassembled WGS sequence"/>
</dbReference>
<dbReference type="AlphaFoldDB" id="A0AAW1PG99"/>
<organism evidence="2 3">
    <name type="scientific">[Myrmecia] bisecta</name>
    <dbReference type="NCBI Taxonomy" id="41462"/>
    <lineage>
        <taxon>Eukaryota</taxon>
        <taxon>Viridiplantae</taxon>
        <taxon>Chlorophyta</taxon>
        <taxon>core chlorophytes</taxon>
        <taxon>Trebouxiophyceae</taxon>
        <taxon>Trebouxiales</taxon>
        <taxon>Trebouxiaceae</taxon>
        <taxon>Myrmecia</taxon>
    </lineage>
</organism>
<gene>
    <name evidence="2" type="ORF">WJX72_003949</name>
</gene>
<protein>
    <submittedName>
        <fullName evidence="2">Uncharacterized protein</fullName>
    </submittedName>
</protein>
<evidence type="ECO:0000256" key="1">
    <source>
        <dbReference type="SAM" id="MobiDB-lite"/>
    </source>
</evidence>